<dbReference type="Gene3D" id="1.20.58.340">
    <property type="entry name" value="Magnesium transport protein CorA, transmembrane region"/>
    <property type="match status" value="2"/>
</dbReference>
<dbReference type="SUPFAM" id="SSF143865">
    <property type="entry name" value="CorA soluble domain-like"/>
    <property type="match status" value="1"/>
</dbReference>
<protein>
    <submittedName>
        <fullName evidence="13">Magnesium transporter</fullName>
    </submittedName>
</protein>
<dbReference type="PANTHER" id="PTHR46494:SF1">
    <property type="entry name" value="CORA FAMILY METAL ION TRANSPORTER (EUROFUNG)"/>
    <property type="match status" value="1"/>
</dbReference>
<evidence type="ECO:0000256" key="4">
    <source>
        <dbReference type="ARBA" id="ARBA00022475"/>
    </source>
</evidence>
<organism evidence="13 14">
    <name type="scientific">Propionicimonas paludicola</name>
    <dbReference type="NCBI Taxonomy" id="185243"/>
    <lineage>
        <taxon>Bacteria</taxon>
        <taxon>Bacillati</taxon>
        <taxon>Actinomycetota</taxon>
        <taxon>Actinomycetes</taxon>
        <taxon>Propionibacteriales</taxon>
        <taxon>Nocardioidaceae</taxon>
        <taxon>Propionicimonas</taxon>
    </lineage>
</organism>
<dbReference type="GO" id="GO:0000287">
    <property type="term" value="F:magnesium ion binding"/>
    <property type="evidence" value="ECO:0007669"/>
    <property type="project" value="TreeGrafter"/>
</dbReference>
<evidence type="ECO:0000256" key="10">
    <source>
        <dbReference type="ARBA" id="ARBA00034269"/>
    </source>
</evidence>
<dbReference type="InterPro" id="IPR045861">
    <property type="entry name" value="CorA_cytoplasmic_dom"/>
</dbReference>
<accession>A0A2A9CMG4</accession>
<dbReference type="CDD" id="cd12830">
    <property type="entry name" value="MtCorA-like"/>
    <property type="match status" value="1"/>
</dbReference>
<keyword evidence="14" id="KW-1185">Reference proteome</keyword>
<dbReference type="EMBL" id="PDJC01000001">
    <property type="protein sequence ID" value="PFG15508.1"/>
    <property type="molecule type" value="Genomic_DNA"/>
</dbReference>
<dbReference type="RefSeq" id="WP_098459135.1">
    <property type="nucleotide sequence ID" value="NZ_PDJC01000001.1"/>
</dbReference>
<keyword evidence="3" id="KW-0813">Transport</keyword>
<evidence type="ECO:0000313" key="13">
    <source>
        <dbReference type="EMBL" id="PFG15508.1"/>
    </source>
</evidence>
<dbReference type="Proteomes" id="UP000226079">
    <property type="component" value="Unassembled WGS sequence"/>
</dbReference>
<name>A0A2A9CMG4_9ACTN</name>
<dbReference type="Pfam" id="PF01544">
    <property type="entry name" value="CorA"/>
    <property type="match status" value="1"/>
</dbReference>
<keyword evidence="8" id="KW-0406">Ion transport</keyword>
<dbReference type="FunFam" id="1.20.58.340:FF:000004">
    <property type="entry name" value="Magnesium transport protein CorA"/>
    <property type="match status" value="1"/>
</dbReference>
<keyword evidence="6" id="KW-0460">Magnesium</keyword>
<comment type="function">
    <text evidence="11">Mediates influx of magnesium ions. Alternates between open and closed states. Activated by low cytoplasmic Mg(2+) levels. Inactive when cytoplasmic Mg(2+) levels are high.</text>
</comment>
<evidence type="ECO:0000256" key="1">
    <source>
        <dbReference type="ARBA" id="ARBA00004651"/>
    </source>
</evidence>
<evidence type="ECO:0000256" key="6">
    <source>
        <dbReference type="ARBA" id="ARBA00022842"/>
    </source>
</evidence>
<dbReference type="InterPro" id="IPR045863">
    <property type="entry name" value="CorA_TM1_TM2"/>
</dbReference>
<dbReference type="GO" id="GO:0050897">
    <property type="term" value="F:cobalt ion binding"/>
    <property type="evidence" value="ECO:0007669"/>
    <property type="project" value="TreeGrafter"/>
</dbReference>
<evidence type="ECO:0000256" key="5">
    <source>
        <dbReference type="ARBA" id="ARBA00022692"/>
    </source>
</evidence>
<sequence>MNLNTPIYPRLGLPAGLRPMVARRRTAPVRLIEPELVAERSASDPLLAAVDWAHYVDGERQPAAEFQAACRAAAAGNGFVWLGLFEPNPEQLDSLRHVFGLHPLAVEDAGNSRQRPKLERHDDGTTFLSMRTLGYIDSDVRSEGGDIVETGTATVLVGAWYALSVRHGQLAPLGQVRRTLESRPEQLRLGPIAVLHGVIDSVVDNYLRVADEVGEDVDEIESHVFAPGGTPQVERIYQLKRDLVEMKRTVGPLGGPLRKLADQQGDRDLRQYFLDVHDHLEQVREQVGGYDEVMSSILQAAVARLSVSENEDMRKISAWVAIAAVPTMIAGIYGMNFQYMPELASPWGYPAVLIGMATVCLLLHRTFRRQGWL</sequence>
<feature type="transmembrane region" description="Helical" evidence="12">
    <location>
        <begin position="316"/>
        <end position="335"/>
    </location>
</feature>
<proteinExistence type="inferred from homology"/>
<dbReference type="GO" id="GO:0005886">
    <property type="term" value="C:plasma membrane"/>
    <property type="evidence" value="ECO:0007669"/>
    <property type="project" value="UniProtKB-SubCell"/>
</dbReference>
<evidence type="ECO:0000256" key="7">
    <source>
        <dbReference type="ARBA" id="ARBA00022989"/>
    </source>
</evidence>
<dbReference type="OrthoDB" id="9803416at2"/>
<comment type="caution">
    <text evidence="13">The sequence shown here is derived from an EMBL/GenBank/DDBJ whole genome shotgun (WGS) entry which is preliminary data.</text>
</comment>
<keyword evidence="7 12" id="KW-1133">Transmembrane helix</keyword>
<evidence type="ECO:0000256" key="3">
    <source>
        <dbReference type="ARBA" id="ARBA00022448"/>
    </source>
</evidence>
<keyword evidence="5 12" id="KW-0812">Transmembrane</keyword>
<feature type="transmembrane region" description="Helical" evidence="12">
    <location>
        <begin position="347"/>
        <end position="367"/>
    </location>
</feature>
<comment type="catalytic activity">
    <reaction evidence="10">
        <text>Mg(2+)(in) = Mg(2+)(out)</text>
        <dbReference type="Rhea" id="RHEA:29827"/>
        <dbReference type="ChEBI" id="CHEBI:18420"/>
    </reaction>
</comment>
<evidence type="ECO:0000256" key="12">
    <source>
        <dbReference type="SAM" id="Phobius"/>
    </source>
</evidence>
<comment type="subcellular location">
    <subcellularLocation>
        <location evidence="1">Cell membrane</location>
        <topology evidence="1">Multi-pass membrane protein</topology>
    </subcellularLocation>
</comment>
<dbReference type="SUPFAM" id="SSF144083">
    <property type="entry name" value="Magnesium transport protein CorA, transmembrane region"/>
    <property type="match status" value="1"/>
</dbReference>
<keyword evidence="9 12" id="KW-0472">Membrane</keyword>
<dbReference type="Gene3D" id="3.30.460.20">
    <property type="entry name" value="CorA soluble domain-like"/>
    <property type="match status" value="1"/>
</dbReference>
<evidence type="ECO:0000256" key="11">
    <source>
        <dbReference type="ARBA" id="ARBA00045497"/>
    </source>
</evidence>
<keyword evidence="4" id="KW-1003">Cell membrane</keyword>
<evidence type="ECO:0000313" key="14">
    <source>
        <dbReference type="Proteomes" id="UP000226079"/>
    </source>
</evidence>
<reference evidence="13 14" key="1">
    <citation type="submission" date="2017-10" db="EMBL/GenBank/DDBJ databases">
        <title>Sequencing the genomes of 1000 actinobacteria strains.</title>
        <authorList>
            <person name="Klenk H.-P."/>
        </authorList>
    </citation>
    <scope>NUCLEOTIDE SEQUENCE [LARGE SCALE GENOMIC DNA]</scope>
    <source>
        <strain evidence="13 14">DSM 15597</strain>
    </source>
</reference>
<evidence type="ECO:0000256" key="2">
    <source>
        <dbReference type="ARBA" id="ARBA00009765"/>
    </source>
</evidence>
<comment type="similarity">
    <text evidence="2">Belongs to the CorA metal ion transporter (MIT) (TC 1.A.35) family.</text>
</comment>
<evidence type="ECO:0000256" key="9">
    <source>
        <dbReference type="ARBA" id="ARBA00023136"/>
    </source>
</evidence>
<dbReference type="InterPro" id="IPR002523">
    <property type="entry name" value="MgTranspt_CorA/ZnTranspt_ZntB"/>
</dbReference>
<evidence type="ECO:0000256" key="8">
    <source>
        <dbReference type="ARBA" id="ARBA00023065"/>
    </source>
</evidence>
<dbReference type="AlphaFoldDB" id="A0A2A9CMG4"/>
<dbReference type="GO" id="GO:0015087">
    <property type="term" value="F:cobalt ion transmembrane transporter activity"/>
    <property type="evidence" value="ECO:0007669"/>
    <property type="project" value="TreeGrafter"/>
</dbReference>
<gene>
    <name evidence="13" type="ORF">ATK74_0026</name>
</gene>
<dbReference type="GO" id="GO:0015095">
    <property type="term" value="F:magnesium ion transmembrane transporter activity"/>
    <property type="evidence" value="ECO:0007669"/>
    <property type="project" value="TreeGrafter"/>
</dbReference>
<dbReference type="PANTHER" id="PTHR46494">
    <property type="entry name" value="CORA FAMILY METAL ION TRANSPORTER (EUROFUNG)"/>
    <property type="match status" value="1"/>
</dbReference>